<dbReference type="EMBL" id="SPHZ02000003">
    <property type="protein sequence ID" value="KAF0926029.1"/>
    <property type="molecule type" value="Genomic_DNA"/>
</dbReference>
<gene>
    <name evidence="2" type="ORF">E2562_020711</name>
</gene>
<accession>A0A6G1EN26</accession>
<sequence length="76" mass="8212">MARSHHTTGQRRGRAAGNLISGWTDLGTMTMKADAVTKTILLLVAGRDVISSLGGRSVELRQTDGVRHRSHTLHPP</sequence>
<evidence type="ECO:0000256" key="1">
    <source>
        <dbReference type="SAM" id="MobiDB-lite"/>
    </source>
</evidence>
<organism evidence="2 3">
    <name type="scientific">Oryza meyeriana var. granulata</name>
    <dbReference type="NCBI Taxonomy" id="110450"/>
    <lineage>
        <taxon>Eukaryota</taxon>
        <taxon>Viridiplantae</taxon>
        <taxon>Streptophyta</taxon>
        <taxon>Embryophyta</taxon>
        <taxon>Tracheophyta</taxon>
        <taxon>Spermatophyta</taxon>
        <taxon>Magnoliopsida</taxon>
        <taxon>Liliopsida</taxon>
        <taxon>Poales</taxon>
        <taxon>Poaceae</taxon>
        <taxon>BOP clade</taxon>
        <taxon>Oryzoideae</taxon>
        <taxon>Oryzeae</taxon>
        <taxon>Oryzinae</taxon>
        <taxon>Oryza</taxon>
        <taxon>Oryza meyeriana</taxon>
    </lineage>
</organism>
<comment type="caution">
    <text evidence="2">The sequence shown here is derived from an EMBL/GenBank/DDBJ whole genome shotgun (WGS) entry which is preliminary data.</text>
</comment>
<feature type="compositionally biased region" description="Basic and acidic residues" evidence="1">
    <location>
        <begin position="58"/>
        <end position="67"/>
    </location>
</feature>
<dbReference type="Proteomes" id="UP000479710">
    <property type="component" value="Unassembled WGS sequence"/>
</dbReference>
<feature type="region of interest" description="Disordered" evidence="1">
    <location>
        <begin position="54"/>
        <end position="76"/>
    </location>
</feature>
<keyword evidence="3" id="KW-1185">Reference proteome</keyword>
<evidence type="ECO:0000313" key="3">
    <source>
        <dbReference type="Proteomes" id="UP000479710"/>
    </source>
</evidence>
<evidence type="ECO:0000313" key="2">
    <source>
        <dbReference type="EMBL" id="KAF0926029.1"/>
    </source>
</evidence>
<proteinExistence type="predicted"/>
<reference evidence="2 3" key="1">
    <citation type="submission" date="2019-11" db="EMBL/GenBank/DDBJ databases">
        <title>Whole genome sequence of Oryza granulata.</title>
        <authorList>
            <person name="Li W."/>
        </authorList>
    </citation>
    <scope>NUCLEOTIDE SEQUENCE [LARGE SCALE GENOMIC DNA]</scope>
    <source>
        <strain evidence="3">cv. Menghai</strain>
        <tissue evidence="2">Leaf</tissue>
    </source>
</reference>
<protein>
    <submittedName>
        <fullName evidence="2">Uncharacterized protein</fullName>
    </submittedName>
</protein>
<name>A0A6G1EN26_9ORYZ</name>
<dbReference type="AlphaFoldDB" id="A0A6G1EN26"/>